<dbReference type="Gene3D" id="3.40.1000.10">
    <property type="entry name" value="Mog1/PsbP, alpha/beta/alpha sandwich"/>
    <property type="match status" value="1"/>
</dbReference>
<dbReference type="EMBL" id="KN837119">
    <property type="protein sequence ID" value="KIJ44150.1"/>
    <property type="molecule type" value="Genomic_DNA"/>
</dbReference>
<comment type="similarity">
    <text evidence="1">Belongs to the MOG1 family.</text>
</comment>
<dbReference type="AlphaFoldDB" id="A0A0C9VYP5"/>
<dbReference type="PANTHER" id="PTHR15837">
    <property type="entry name" value="RAN GUANINE NUCLEOTIDE RELEASE FACTOR"/>
    <property type="match status" value="1"/>
</dbReference>
<evidence type="ECO:0000256" key="2">
    <source>
        <dbReference type="ARBA" id="ARBA00022448"/>
    </source>
</evidence>
<evidence type="ECO:0000256" key="3">
    <source>
        <dbReference type="ARBA" id="ARBA00022927"/>
    </source>
</evidence>
<evidence type="ECO:0008006" key="6">
    <source>
        <dbReference type="Google" id="ProtNLM"/>
    </source>
</evidence>
<sequence>MATAQRELFGGAITMQVPLTFMDASDLRQIPDTQEVFLAADSDFSLIVEILQRVDTDSDEAAAKFHFDSLAHDNAATSHTVHEVILPSAPQPAIPPAMPLPIILSGEQEVRKFNHTIPDRVWIFLAVYRVKVKNTDVVLTANIPYSVEGFVKLDEVGLNTAKQLFDSAAKSLKIVDFGLFA</sequence>
<dbReference type="Pfam" id="PF04603">
    <property type="entry name" value="Mog1"/>
    <property type="match status" value="1"/>
</dbReference>
<dbReference type="GO" id="GO:0005085">
    <property type="term" value="F:guanyl-nucleotide exchange factor activity"/>
    <property type="evidence" value="ECO:0007669"/>
    <property type="project" value="TreeGrafter"/>
</dbReference>
<dbReference type="SUPFAM" id="SSF55724">
    <property type="entry name" value="Mog1p/PsbP-like"/>
    <property type="match status" value="1"/>
</dbReference>
<dbReference type="Proteomes" id="UP000054279">
    <property type="component" value="Unassembled WGS sequence"/>
</dbReference>
<proteinExistence type="inferred from homology"/>
<reference evidence="4 5" key="1">
    <citation type="submission" date="2014-06" db="EMBL/GenBank/DDBJ databases">
        <title>Evolutionary Origins and Diversification of the Mycorrhizal Mutualists.</title>
        <authorList>
            <consortium name="DOE Joint Genome Institute"/>
            <consortium name="Mycorrhizal Genomics Consortium"/>
            <person name="Kohler A."/>
            <person name="Kuo A."/>
            <person name="Nagy L.G."/>
            <person name="Floudas D."/>
            <person name="Copeland A."/>
            <person name="Barry K.W."/>
            <person name="Cichocki N."/>
            <person name="Veneault-Fourrey C."/>
            <person name="LaButti K."/>
            <person name="Lindquist E.A."/>
            <person name="Lipzen A."/>
            <person name="Lundell T."/>
            <person name="Morin E."/>
            <person name="Murat C."/>
            <person name="Riley R."/>
            <person name="Ohm R."/>
            <person name="Sun H."/>
            <person name="Tunlid A."/>
            <person name="Henrissat B."/>
            <person name="Grigoriev I.V."/>
            <person name="Hibbett D.S."/>
            <person name="Martin F."/>
        </authorList>
    </citation>
    <scope>NUCLEOTIDE SEQUENCE [LARGE SCALE GENOMIC DNA]</scope>
    <source>
        <strain evidence="4 5">SS14</strain>
    </source>
</reference>
<evidence type="ECO:0000313" key="4">
    <source>
        <dbReference type="EMBL" id="KIJ44150.1"/>
    </source>
</evidence>
<keyword evidence="3" id="KW-0653">Protein transport</keyword>
<name>A0A0C9VYP5_SPHS4</name>
<dbReference type="HOGENOM" id="CLU_081345_1_2_1"/>
<dbReference type="GO" id="GO:0031267">
    <property type="term" value="F:small GTPase binding"/>
    <property type="evidence" value="ECO:0007669"/>
    <property type="project" value="TreeGrafter"/>
</dbReference>
<keyword evidence="5" id="KW-1185">Reference proteome</keyword>
<evidence type="ECO:0000313" key="5">
    <source>
        <dbReference type="Proteomes" id="UP000054279"/>
    </source>
</evidence>
<accession>A0A0C9VYP5</accession>
<dbReference type="PANTHER" id="PTHR15837:SF0">
    <property type="entry name" value="RAN GUANINE NUCLEOTIDE RELEASE FACTOR"/>
    <property type="match status" value="1"/>
</dbReference>
<organism evidence="4 5">
    <name type="scientific">Sphaerobolus stellatus (strain SS14)</name>
    <dbReference type="NCBI Taxonomy" id="990650"/>
    <lineage>
        <taxon>Eukaryota</taxon>
        <taxon>Fungi</taxon>
        <taxon>Dikarya</taxon>
        <taxon>Basidiomycota</taxon>
        <taxon>Agaricomycotina</taxon>
        <taxon>Agaricomycetes</taxon>
        <taxon>Phallomycetidae</taxon>
        <taxon>Geastrales</taxon>
        <taxon>Sphaerobolaceae</taxon>
        <taxon>Sphaerobolus</taxon>
    </lineage>
</organism>
<dbReference type="InterPro" id="IPR016123">
    <property type="entry name" value="Mog1/PsbP_a/b/a-sand"/>
</dbReference>
<dbReference type="GO" id="GO:0006606">
    <property type="term" value="P:protein import into nucleus"/>
    <property type="evidence" value="ECO:0007669"/>
    <property type="project" value="TreeGrafter"/>
</dbReference>
<dbReference type="OrthoDB" id="10255285at2759"/>
<protein>
    <recommendedName>
        <fullName evidence="6">Mog1p/PsbP-like protein</fullName>
    </recommendedName>
</protein>
<keyword evidence="2" id="KW-0813">Transport</keyword>
<dbReference type="GO" id="GO:0005634">
    <property type="term" value="C:nucleus"/>
    <property type="evidence" value="ECO:0007669"/>
    <property type="project" value="TreeGrafter"/>
</dbReference>
<dbReference type="InterPro" id="IPR007681">
    <property type="entry name" value="Mog1"/>
</dbReference>
<evidence type="ECO:0000256" key="1">
    <source>
        <dbReference type="ARBA" id="ARBA00010307"/>
    </source>
</evidence>
<gene>
    <name evidence="4" type="ORF">M422DRAFT_30655</name>
</gene>